<protein>
    <recommendedName>
        <fullName evidence="1">Phosphogluconate dehydrogenase (decarboxylating) C-terminal domain-containing protein</fullName>
    </recommendedName>
</protein>
<dbReference type="Gene3D" id="1.10.3640.10">
    <property type="entry name" value="Semialdehyde dehydrogenase-like, C-terminal"/>
    <property type="match status" value="1"/>
</dbReference>
<dbReference type="EMBL" id="MWQY01000034">
    <property type="protein sequence ID" value="ORC30269.1"/>
    <property type="molecule type" value="Genomic_DNA"/>
</dbReference>
<evidence type="ECO:0000259" key="1">
    <source>
        <dbReference type="Pfam" id="PF16896"/>
    </source>
</evidence>
<gene>
    <name evidence="2" type="ORF">B4O97_18445</name>
</gene>
<keyword evidence="3" id="KW-1185">Reference proteome</keyword>
<dbReference type="Proteomes" id="UP000192343">
    <property type="component" value="Unassembled WGS sequence"/>
</dbReference>
<dbReference type="STRING" id="1963862.B4O97_18445"/>
<sequence>MKMKVALMGAGGKMGLRIVEKLSETEGFEVIYVQRKGPGFDRLVSMGLQPVSNTRLIPEVDVAILAVPDAAIAKVSAEIIPLLPPHAMVFGLDPAAAHAKVMPIRKDLSYFIAHPCHPPLFNDEVTEEARNDHFGGIAKQHIVCALYQGPDTDYDRGEKLAKIIYSPVMNSYRLTVEQMAVLEPALVETIGVTVLVAVREALEKAIKMGAPEEAAREFLFGHLQIAISQVFGFVDYPMSDGAQLAAKKAFSKIFRPDWMDNVMNPERIAESVAEITHAKK</sequence>
<dbReference type="InterPro" id="IPR031663">
    <property type="entry name" value="PGDH_C"/>
</dbReference>
<dbReference type="Pfam" id="PF16896">
    <property type="entry name" value="PGDH_C"/>
    <property type="match status" value="1"/>
</dbReference>
<dbReference type="Gene3D" id="3.40.50.720">
    <property type="entry name" value="NAD(P)-binding Rossmann-like Domain"/>
    <property type="match status" value="1"/>
</dbReference>
<dbReference type="OrthoDB" id="1677316at2"/>
<proteinExistence type="predicted"/>
<feature type="domain" description="Phosphogluconate dehydrogenase (decarboxylating) C-terminal" evidence="1">
    <location>
        <begin position="122"/>
        <end position="276"/>
    </location>
</feature>
<dbReference type="SUPFAM" id="SSF51735">
    <property type="entry name" value="NAD(P)-binding Rossmann-fold domains"/>
    <property type="match status" value="1"/>
</dbReference>
<dbReference type="InterPro" id="IPR036291">
    <property type="entry name" value="NAD(P)-bd_dom_sf"/>
</dbReference>
<name>A0A1Y1RU56_9SPIO</name>
<reference evidence="2 3" key="1">
    <citation type="submission" date="2017-03" db="EMBL/GenBank/DDBJ databases">
        <title>Draft Genome sequence of Marispirochaeta sp. strain JC444.</title>
        <authorList>
            <person name="Shivani Y."/>
            <person name="Subhash Y."/>
            <person name="Sasikala C."/>
            <person name="Ramana C."/>
        </authorList>
    </citation>
    <scope>NUCLEOTIDE SEQUENCE [LARGE SCALE GENOMIC DNA]</scope>
    <source>
        <strain evidence="2 3">JC444</strain>
    </source>
</reference>
<comment type="caution">
    <text evidence="2">The sequence shown here is derived from an EMBL/GenBank/DDBJ whole genome shotgun (WGS) entry which is preliminary data.</text>
</comment>
<dbReference type="InterPro" id="IPR037161">
    <property type="entry name" value="Semialdehyde_DH-like_C"/>
</dbReference>
<dbReference type="AlphaFoldDB" id="A0A1Y1RU56"/>
<evidence type="ECO:0000313" key="2">
    <source>
        <dbReference type="EMBL" id="ORC30269.1"/>
    </source>
</evidence>
<organism evidence="2 3">
    <name type="scientific">Marispirochaeta aestuarii</name>
    <dbReference type="NCBI Taxonomy" id="1963862"/>
    <lineage>
        <taxon>Bacteria</taxon>
        <taxon>Pseudomonadati</taxon>
        <taxon>Spirochaetota</taxon>
        <taxon>Spirochaetia</taxon>
        <taxon>Spirochaetales</taxon>
        <taxon>Spirochaetaceae</taxon>
        <taxon>Marispirochaeta</taxon>
    </lineage>
</organism>
<evidence type="ECO:0000313" key="3">
    <source>
        <dbReference type="Proteomes" id="UP000192343"/>
    </source>
</evidence>
<accession>A0A1Y1RU56</accession>